<keyword evidence="4" id="KW-0808">Transferase</keyword>
<dbReference type="AlphaFoldDB" id="A0A914BYH1"/>
<reference evidence="7" key="1">
    <citation type="submission" date="2022-11" db="UniProtKB">
        <authorList>
            <consortium name="WormBaseParasite"/>
        </authorList>
    </citation>
    <scope>IDENTIFICATION</scope>
</reference>
<dbReference type="Proteomes" id="UP000887540">
    <property type="component" value="Unplaced"/>
</dbReference>
<comment type="similarity">
    <text evidence="1">Belongs to the UDP-glycosyltransferase family.</text>
</comment>
<dbReference type="PANTHER" id="PTHR48043:SF145">
    <property type="entry name" value="FI06409P-RELATED"/>
    <property type="match status" value="1"/>
</dbReference>
<name>A0A914BYH1_9BILA</name>
<dbReference type="GO" id="GO:0015020">
    <property type="term" value="F:glucuronosyltransferase activity"/>
    <property type="evidence" value="ECO:0007669"/>
    <property type="project" value="UniProtKB-EC"/>
</dbReference>
<evidence type="ECO:0000256" key="1">
    <source>
        <dbReference type="ARBA" id="ARBA00009995"/>
    </source>
</evidence>
<sequence length="277" mass="31258">MSKVKTGFEDVKWVQDQFQVHKNSDTEMVDIIECISNFMRVMLDDEIFINSLKSEQYDIGLADSVDVSMYGLFEVLNVSTIVTSTSVPIPDGIADLLGIPLPRSYVPCTNTGVIPVSIQPMNFLNRLTNVHAHFSELYGYYRPLHKKLPRPISNKVVHSGGISMEQIRPLDQETLKIFDAVQECVVLFSLGSITNTSLMPHHIKTSFLEAFKRFSACNFIMKTAIDTKDKELFNQYSNVYTMKWINQRNILSHSKTKAFITHAGANSINEAVISGLK</sequence>
<accession>A0A914BYH1</accession>
<organism evidence="6 7">
    <name type="scientific">Acrobeloides nanus</name>
    <dbReference type="NCBI Taxonomy" id="290746"/>
    <lineage>
        <taxon>Eukaryota</taxon>
        <taxon>Metazoa</taxon>
        <taxon>Ecdysozoa</taxon>
        <taxon>Nematoda</taxon>
        <taxon>Chromadorea</taxon>
        <taxon>Rhabditida</taxon>
        <taxon>Tylenchina</taxon>
        <taxon>Cephalobomorpha</taxon>
        <taxon>Cephaloboidea</taxon>
        <taxon>Cephalobidae</taxon>
        <taxon>Acrobeloides</taxon>
    </lineage>
</organism>
<dbReference type="Gene3D" id="3.40.50.2000">
    <property type="entry name" value="Glycogen Phosphorylase B"/>
    <property type="match status" value="1"/>
</dbReference>
<protein>
    <recommendedName>
        <fullName evidence="2">glucuronosyltransferase</fullName>
        <ecNumber evidence="2">2.4.1.17</ecNumber>
    </recommendedName>
</protein>
<proteinExistence type="inferred from homology"/>
<dbReference type="InterPro" id="IPR002213">
    <property type="entry name" value="UDP_glucos_trans"/>
</dbReference>
<comment type="catalytic activity">
    <reaction evidence="5">
        <text>glucuronate acceptor + UDP-alpha-D-glucuronate = acceptor beta-D-glucuronoside + UDP + H(+)</text>
        <dbReference type="Rhea" id="RHEA:21032"/>
        <dbReference type="ChEBI" id="CHEBI:15378"/>
        <dbReference type="ChEBI" id="CHEBI:58052"/>
        <dbReference type="ChEBI" id="CHEBI:58223"/>
        <dbReference type="ChEBI" id="CHEBI:132367"/>
        <dbReference type="ChEBI" id="CHEBI:132368"/>
        <dbReference type="EC" id="2.4.1.17"/>
    </reaction>
</comment>
<evidence type="ECO:0000256" key="2">
    <source>
        <dbReference type="ARBA" id="ARBA00012544"/>
    </source>
</evidence>
<dbReference type="WBParaSite" id="ACRNAN_Path_1291.g5053.t1">
    <property type="protein sequence ID" value="ACRNAN_Path_1291.g5053.t1"/>
    <property type="gene ID" value="ACRNAN_Path_1291.g5053"/>
</dbReference>
<dbReference type="InterPro" id="IPR050271">
    <property type="entry name" value="UDP-glycosyltransferase"/>
</dbReference>
<evidence type="ECO:0000256" key="3">
    <source>
        <dbReference type="ARBA" id="ARBA00022676"/>
    </source>
</evidence>
<dbReference type="Pfam" id="PF00201">
    <property type="entry name" value="UDPGT"/>
    <property type="match status" value="1"/>
</dbReference>
<evidence type="ECO:0000313" key="7">
    <source>
        <dbReference type="WBParaSite" id="ACRNAN_Path_1291.g5053.t1"/>
    </source>
</evidence>
<evidence type="ECO:0000256" key="5">
    <source>
        <dbReference type="ARBA" id="ARBA00047475"/>
    </source>
</evidence>
<evidence type="ECO:0000313" key="6">
    <source>
        <dbReference type="Proteomes" id="UP000887540"/>
    </source>
</evidence>
<keyword evidence="3" id="KW-0328">Glycosyltransferase</keyword>
<dbReference type="SUPFAM" id="SSF53756">
    <property type="entry name" value="UDP-Glycosyltransferase/glycogen phosphorylase"/>
    <property type="match status" value="1"/>
</dbReference>
<dbReference type="PANTHER" id="PTHR48043">
    <property type="entry name" value="EG:EG0003.4 PROTEIN-RELATED"/>
    <property type="match status" value="1"/>
</dbReference>
<keyword evidence="6" id="KW-1185">Reference proteome</keyword>
<dbReference type="EC" id="2.4.1.17" evidence="2"/>
<evidence type="ECO:0000256" key="4">
    <source>
        <dbReference type="ARBA" id="ARBA00022679"/>
    </source>
</evidence>